<dbReference type="SUPFAM" id="SSF52540">
    <property type="entry name" value="P-loop containing nucleoside triphosphate hydrolases"/>
    <property type="match status" value="1"/>
</dbReference>
<dbReference type="EMBL" id="JANBOH010000283">
    <property type="protein sequence ID" value="KAJ1643191.1"/>
    <property type="molecule type" value="Genomic_DNA"/>
</dbReference>
<evidence type="ECO:0000256" key="3">
    <source>
        <dbReference type="ARBA" id="ARBA00023134"/>
    </source>
</evidence>
<keyword evidence="3" id="KW-0342">GTP-binding</keyword>
<dbReference type="PANTHER" id="PTHR47981:SF20">
    <property type="entry name" value="RAS-RELATED PROTEIN RAB-7A"/>
    <property type="match status" value="1"/>
</dbReference>
<keyword evidence="2" id="KW-0547">Nucleotide-binding</keyword>
<dbReference type="PROSITE" id="PS51419">
    <property type="entry name" value="RAB"/>
    <property type="match status" value="1"/>
</dbReference>
<evidence type="ECO:0000313" key="5">
    <source>
        <dbReference type="EMBL" id="KAJ1643191.1"/>
    </source>
</evidence>
<evidence type="ECO:0000256" key="2">
    <source>
        <dbReference type="ARBA" id="ARBA00022741"/>
    </source>
</evidence>
<protein>
    <submittedName>
        <fullName evidence="5">Uncharacterized protein</fullName>
    </submittedName>
</protein>
<keyword evidence="4" id="KW-0636">Prenylation</keyword>
<dbReference type="Pfam" id="PF00071">
    <property type="entry name" value="Ras"/>
    <property type="match status" value="1"/>
</dbReference>
<dbReference type="GO" id="GO:0005770">
    <property type="term" value="C:late endosome"/>
    <property type="evidence" value="ECO:0007669"/>
    <property type="project" value="TreeGrafter"/>
</dbReference>
<dbReference type="InterPro" id="IPR027417">
    <property type="entry name" value="P-loop_NTPase"/>
</dbReference>
<organism evidence="5 6">
    <name type="scientific">Coemansia asiatica</name>
    <dbReference type="NCBI Taxonomy" id="1052880"/>
    <lineage>
        <taxon>Eukaryota</taxon>
        <taxon>Fungi</taxon>
        <taxon>Fungi incertae sedis</taxon>
        <taxon>Zoopagomycota</taxon>
        <taxon>Kickxellomycotina</taxon>
        <taxon>Kickxellomycetes</taxon>
        <taxon>Kickxellales</taxon>
        <taxon>Kickxellaceae</taxon>
        <taxon>Coemansia</taxon>
    </lineage>
</organism>
<proteinExistence type="inferred from homology"/>
<name>A0A9W7XHY5_9FUNG</name>
<evidence type="ECO:0000256" key="4">
    <source>
        <dbReference type="ARBA" id="ARBA00023289"/>
    </source>
</evidence>
<comment type="caution">
    <text evidence="5">The sequence shown here is derived from an EMBL/GenBank/DDBJ whole genome shotgun (WGS) entry which is preliminary data.</text>
</comment>
<dbReference type="GO" id="GO:0003924">
    <property type="term" value="F:GTPase activity"/>
    <property type="evidence" value="ECO:0007669"/>
    <property type="project" value="InterPro"/>
</dbReference>
<sequence length="259" mass="28836">MSAEKVFKAVMVGGTGVGKTSLRNYFLYNSYSWKHVATKNPDFVSTYVTLDSDDMVAMQIWDTGGSVADLPATNSLCEDADGIMLVFSAADSEISLQALEKHLSAIKTLNEKRTRGNGQLQLVLVQAKADLPQPNELEASWCVRAKSMYRSALGDQEIACVETSARTGRNVSLAFRTMARMCHAQWVRHNAPLGESGLSQIMAKREKLRTSRHGDPIAAYNRLELDDERGFAARRRFGLRLFSLQQKLRLFVRRLACVA</sequence>
<keyword evidence="4" id="KW-0449">Lipoprotein</keyword>
<accession>A0A9W7XHY5</accession>
<reference evidence="5" key="1">
    <citation type="submission" date="2022-07" db="EMBL/GenBank/DDBJ databases">
        <title>Phylogenomic reconstructions and comparative analyses of Kickxellomycotina fungi.</title>
        <authorList>
            <person name="Reynolds N.K."/>
            <person name="Stajich J.E."/>
            <person name="Barry K."/>
            <person name="Grigoriev I.V."/>
            <person name="Crous P."/>
            <person name="Smith M.E."/>
        </authorList>
    </citation>
    <scope>NUCLEOTIDE SEQUENCE</scope>
    <source>
        <strain evidence="5">NBRC 105413</strain>
    </source>
</reference>
<evidence type="ECO:0000256" key="1">
    <source>
        <dbReference type="ARBA" id="ARBA00006270"/>
    </source>
</evidence>
<dbReference type="SMART" id="SM00173">
    <property type="entry name" value="RAS"/>
    <property type="match status" value="1"/>
</dbReference>
<dbReference type="PRINTS" id="PR00449">
    <property type="entry name" value="RASTRNSFRMNG"/>
</dbReference>
<keyword evidence="6" id="KW-1185">Reference proteome</keyword>
<gene>
    <name evidence="5" type="ORF">LPJ64_005019</name>
</gene>
<dbReference type="PANTHER" id="PTHR47981">
    <property type="entry name" value="RAB FAMILY"/>
    <property type="match status" value="1"/>
</dbReference>
<dbReference type="AlphaFoldDB" id="A0A9W7XHY5"/>
<dbReference type="CDD" id="cd00154">
    <property type="entry name" value="Rab"/>
    <property type="match status" value="1"/>
</dbReference>
<dbReference type="GO" id="GO:0005525">
    <property type="term" value="F:GTP binding"/>
    <property type="evidence" value="ECO:0007669"/>
    <property type="project" value="UniProtKB-KW"/>
</dbReference>
<dbReference type="Proteomes" id="UP001145021">
    <property type="component" value="Unassembled WGS sequence"/>
</dbReference>
<dbReference type="Gene3D" id="3.40.50.300">
    <property type="entry name" value="P-loop containing nucleotide triphosphate hydrolases"/>
    <property type="match status" value="1"/>
</dbReference>
<dbReference type="SMART" id="SM00175">
    <property type="entry name" value="RAB"/>
    <property type="match status" value="1"/>
</dbReference>
<comment type="similarity">
    <text evidence="1">Belongs to the small GTPase superfamily. Rab family.</text>
</comment>
<dbReference type="InterPro" id="IPR001806">
    <property type="entry name" value="Small_GTPase"/>
</dbReference>
<evidence type="ECO:0000313" key="6">
    <source>
        <dbReference type="Proteomes" id="UP001145021"/>
    </source>
</evidence>